<reference evidence="10 11" key="1">
    <citation type="submission" date="2014-11" db="EMBL/GenBank/DDBJ databases">
        <title>Genetic blueprint of the zoonotic pathogen Toxocara canis.</title>
        <authorList>
            <person name="Zhu X.-Q."/>
            <person name="Korhonen P.K."/>
            <person name="Cai H."/>
            <person name="Young N.D."/>
            <person name="Nejsum P."/>
            <person name="von Samson-Himmelstjerna G."/>
            <person name="Boag P.R."/>
            <person name="Tan P."/>
            <person name="Li Q."/>
            <person name="Min J."/>
            <person name="Yang Y."/>
            <person name="Wang X."/>
            <person name="Fang X."/>
            <person name="Hall R.S."/>
            <person name="Hofmann A."/>
            <person name="Sternberg P.W."/>
            <person name="Jex A.R."/>
            <person name="Gasser R.B."/>
        </authorList>
    </citation>
    <scope>NUCLEOTIDE SEQUENCE [LARGE SCALE GENOMIC DNA]</scope>
    <source>
        <strain evidence="10">PN_DK_2014</strain>
    </source>
</reference>
<feature type="transmembrane region" description="Helical" evidence="9">
    <location>
        <begin position="350"/>
        <end position="370"/>
    </location>
</feature>
<feature type="transmembrane region" description="Helical" evidence="9">
    <location>
        <begin position="90"/>
        <end position="115"/>
    </location>
</feature>
<comment type="caution">
    <text evidence="10">The sequence shown here is derived from an EMBL/GenBank/DDBJ whole genome shotgun (WGS) entry which is preliminary data.</text>
</comment>
<dbReference type="STRING" id="6265.A0A0B2VWD8"/>
<evidence type="ECO:0000313" key="11">
    <source>
        <dbReference type="Proteomes" id="UP000031036"/>
    </source>
</evidence>
<name>A0A0B2VWD8_TOXCA</name>
<evidence type="ECO:0000256" key="6">
    <source>
        <dbReference type="ARBA" id="ARBA00022692"/>
    </source>
</evidence>
<keyword evidence="4 9" id="KW-0813">Transport</keyword>
<comment type="subcellular location">
    <subcellularLocation>
        <location evidence="2 9">Cell membrane</location>
        <topology evidence="2 9">Multi-pass membrane protein</topology>
    </subcellularLocation>
</comment>
<dbReference type="AlphaFoldDB" id="A0A0B2VWD8"/>
<evidence type="ECO:0000256" key="5">
    <source>
        <dbReference type="ARBA" id="ARBA00022475"/>
    </source>
</evidence>
<feature type="transmembrane region" description="Helical" evidence="9">
    <location>
        <begin position="209"/>
        <end position="229"/>
    </location>
</feature>
<proteinExistence type="inferred from homology"/>
<dbReference type="InterPro" id="IPR036259">
    <property type="entry name" value="MFS_trans_sf"/>
</dbReference>
<evidence type="ECO:0000313" key="10">
    <source>
        <dbReference type="EMBL" id="KHN87846.1"/>
    </source>
</evidence>
<keyword evidence="7 9" id="KW-1133">Transmembrane helix</keyword>
<feature type="transmembrane region" description="Helical" evidence="9">
    <location>
        <begin position="57"/>
        <end position="78"/>
    </location>
</feature>
<dbReference type="OrthoDB" id="9995836at2759"/>
<feature type="transmembrane region" description="Helical" evidence="9">
    <location>
        <begin position="414"/>
        <end position="435"/>
    </location>
</feature>
<evidence type="ECO:0000256" key="7">
    <source>
        <dbReference type="ARBA" id="ARBA00022989"/>
    </source>
</evidence>
<accession>A0A0B2VWD8</accession>
<dbReference type="SUPFAM" id="SSF103473">
    <property type="entry name" value="MFS general substrate transporter"/>
    <property type="match status" value="1"/>
</dbReference>
<comment type="similarity">
    <text evidence="3 9">Belongs to the riboflavin transporter family.</text>
</comment>
<feature type="transmembrane region" description="Helical" evidence="9">
    <location>
        <begin position="376"/>
        <end position="394"/>
    </location>
</feature>
<feature type="transmembrane region" description="Helical" evidence="9">
    <location>
        <begin position="285"/>
        <end position="308"/>
    </location>
</feature>
<feature type="transmembrane region" description="Helical" evidence="9">
    <location>
        <begin position="127"/>
        <end position="148"/>
    </location>
</feature>
<dbReference type="PANTHER" id="PTHR12929">
    <property type="entry name" value="SOLUTE CARRIER FAMILY 52"/>
    <property type="match status" value="1"/>
</dbReference>
<feature type="transmembrane region" description="Helical" evidence="9">
    <location>
        <begin position="160"/>
        <end position="181"/>
    </location>
</feature>
<gene>
    <name evidence="10" type="primary">slc52a3a</name>
    <name evidence="10" type="ORF">Tcan_16676</name>
</gene>
<dbReference type="OMA" id="EQRPMMD"/>
<protein>
    <recommendedName>
        <fullName evidence="9">Riboflavin transporter</fullName>
    </recommendedName>
</protein>
<comment type="function">
    <text evidence="9">Plasma membrane transporter mediating the uptake by cells of the water soluble vitamin B2/riboflavin that plays a key role in biochemical oxidation-reduction reactions of the carbohydrate, lipid, and amino acid metabolism.</text>
</comment>
<keyword evidence="5 9" id="KW-1003">Cell membrane</keyword>
<dbReference type="GO" id="GO:0032217">
    <property type="term" value="F:riboflavin transmembrane transporter activity"/>
    <property type="evidence" value="ECO:0007669"/>
    <property type="project" value="UniProtKB-UniRule"/>
</dbReference>
<evidence type="ECO:0000256" key="8">
    <source>
        <dbReference type="ARBA" id="ARBA00023136"/>
    </source>
</evidence>
<dbReference type="EMBL" id="JPKZ01000331">
    <property type="protein sequence ID" value="KHN87846.1"/>
    <property type="molecule type" value="Genomic_DNA"/>
</dbReference>
<comment type="catalytic activity">
    <reaction evidence="1 9">
        <text>riboflavin(in) = riboflavin(out)</text>
        <dbReference type="Rhea" id="RHEA:35015"/>
        <dbReference type="ChEBI" id="CHEBI:57986"/>
    </reaction>
</comment>
<organism evidence="10 11">
    <name type="scientific">Toxocara canis</name>
    <name type="common">Canine roundworm</name>
    <dbReference type="NCBI Taxonomy" id="6265"/>
    <lineage>
        <taxon>Eukaryota</taxon>
        <taxon>Metazoa</taxon>
        <taxon>Ecdysozoa</taxon>
        <taxon>Nematoda</taxon>
        <taxon>Chromadorea</taxon>
        <taxon>Rhabditida</taxon>
        <taxon>Spirurina</taxon>
        <taxon>Ascaridomorpha</taxon>
        <taxon>Ascaridoidea</taxon>
        <taxon>Toxocaridae</taxon>
        <taxon>Toxocara</taxon>
    </lineage>
</organism>
<evidence type="ECO:0000256" key="3">
    <source>
        <dbReference type="ARBA" id="ARBA00006366"/>
    </source>
</evidence>
<dbReference type="InterPro" id="IPR009357">
    <property type="entry name" value="Riboflavin_transptr"/>
</dbReference>
<feature type="transmembrane region" description="Helical" evidence="9">
    <location>
        <begin position="320"/>
        <end position="343"/>
    </location>
</feature>
<evidence type="ECO:0000256" key="2">
    <source>
        <dbReference type="ARBA" id="ARBA00004651"/>
    </source>
</evidence>
<dbReference type="Proteomes" id="UP000031036">
    <property type="component" value="Unassembled WGS sequence"/>
</dbReference>
<dbReference type="GO" id="GO:0005886">
    <property type="term" value="C:plasma membrane"/>
    <property type="evidence" value="ECO:0007669"/>
    <property type="project" value="UniProtKB-SubCell"/>
</dbReference>
<keyword evidence="8 9" id="KW-0472">Membrane</keyword>
<dbReference type="Pfam" id="PF06237">
    <property type="entry name" value="SLC52_ribofla_tr"/>
    <property type="match status" value="1"/>
</dbReference>
<sequence>MGPNDCTNLRLAKVMLMKDCIQHIAVAAFGMGSWLCVNAVFVQLPLMVYVVPEGYDLATYIVLIVQIACIFPLVYGIIDAKMATVQLWNKYSHAILIPIMLIMSGAGLLMAAFVYDHPAVTNSSKHSYWLFVAFFIMSIPCTTSDVLFMPYITKLESTKYVATFFIGMGLSALIPSAVSLIQGANANLNGSAANPWGSTEGGVLFGPRAFLVLMAVLCCFSLIGFLVLLKQTNGTTEKNVSRVVFRAPSVSICSVDNGTVEKSGIRAYSVAESKASVGSETISSFSWYILLSISLLLGAVQNSVVPVILPYATQPYGQNIYHLASSLFVMTNPIFCFFQFCIIIKRIPIFVIWTIVCFAFVTFGFIMALLPVKITWHGMGPFLCVIFALSAGFISWERAAIAHVLRETSSARGLFWCGAFTQIGSFIGALLMFLLSNVAHIFR</sequence>
<dbReference type="PANTHER" id="PTHR12929:SF10">
    <property type="entry name" value="RIBOFLAVIN TRANSPORTER"/>
    <property type="match status" value="1"/>
</dbReference>
<keyword evidence="11" id="KW-1185">Reference proteome</keyword>
<feature type="transmembrane region" description="Helical" evidence="9">
    <location>
        <begin position="24"/>
        <end position="51"/>
    </location>
</feature>
<evidence type="ECO:0000256" key="9">
    <source>
        <dbReference type="RuleBase" id="RU368035"/>
    </source>
</evidence>
<evidence type="ECO:0000256" key="4">
    <source>
        <dbReference type="ARBA" id="ARBA00022448"/>
    </source>
</evidence>
<evidence type="ECO:0000256" key="1">
    <source>
        <dbReference type="ARBA" id="ARBA00000215"/>
    </source>
</evidence>
<keyword evidence="6 9" id="KW-0812">Transmembrane</keyword>